<dbReference type="InterPro" id="IPR024083">
    <property type="entry name" value="Fumarase/histidase_N"/>
</dbReference>
<evidence type="ECO:0000256" key="1">
    <source>
        <dbReference type="ARBA" id="ARBA00023239"/>
    </source>
</evidence>
<accession>A0A1H4KWV5</accession>
<name>A0A1H4KWV5_9MICC</name>
<gene>
    <name evidence="5" type="ORF">SAMN04489745_0829</name>
</gene>
<dbReference type="Pfam" id="PF00206">
    <property type="entry name" value="Lyase_1"/>
    <property type="match status" value="1"/>
</dbReference>
<reference evidence="5 6" key="1">
    <citation type="submission" date="2016-10" db="EMBL/GenBank/DDBJ databases">
        <authorList>
            <person name="de Groot N.N."/>
        </authorList>
    </citation>
    <scope>NUCLEOTIDE SEQUENCE [LARGE SCALE GENOMIC DNA]</scope>
    <source>
        <strain evidence="5 6">DSM 10495</strain>
    </source>
</reference>
<dbReference type="GO" id="GO:0016829">
    <property type="term" value="F:lyase activity"/>
    <property type="evidence" value="ECO:0007669"/>
    <property type="project" value="UniProtKB-KW"/>
</dbReference>
<dbReference type="InterPro" id="IPR022761">
    <property type="entry name" value="Fumarate_lyase_N"/>
</dbReference>
<dbReference type="STRING" id="156980.SAMN04489745_0829"/>
<dbReference type="SUPFAM" id="SSF48557">
    <property type="entry name" value="L-aspartase-like"/>
    <property type="match status" value="1"/>
</dbReference>
<evidence type="ECO:0000256" key="3">
    <source>
        <dbReference type="SAM" id="MobiDB-lite"/>
    </source>
</evidence>
<dbReference type="InterPro" id="IPR019468">
    <property type="entry name" value="AdenyloSucc_lyase_C"/>
</dbReference>
<dbReference type="RefSeq" id="WP_066216323.1">
    <property type="nucleotide sequence ID" value="NZ_FNSN01000003.1"/>
</dbReference>
<proteinExistence type="inferred from homology"/>
<dbReference type="PANTHER" id="PTHR43172">
    <property type="entry name" value="ADENYLOSUCCINATE LYASE"/>
    <property type="match status" value="1"/>
</dbReference>
<protein>
    <submittedName>
        <fullName evidence="5">3-carboxy-cis,cis-muconate cycloisomerase</fullName>
    </submittedName>
</protein>
<evidence type="ECO:0000259" key="4">
    <source>
        <dbReference type="SMART" id="SM00998"/>
    </source>
</evidence>
<keyword evidence="1" id="KW-0456">Lyase</keyword>
<evidence type="ECO:0000256" key="2">
    <source>
        <dbReference type="ARBA" id="ARBA00034772"/>
    </source>
</evidence>
<dbReference type="Proteomes" id="UP000182652">
    <property type="component" value="Unassembled WGS sequence"/>
</dbReference>
<comment type="similarity">
    <text evidence="2">Belongs to the class-II fumarase/aspartase family.</text>
</comment>
<evidence type="ECO:0000313" key="6">
    <source>
        <dbReference type="Proteomes" id="UP000182652"/>
    </source>
</evidence>
<feature type="domain" description="Adenylosuccinate lyase C-terminal" evidence="4">
    <location>
        <begin position="369"/>
        <end position="451"/>
    </location>
</feature>
<dbReference type="AlphaFoldDB" id="A0A1H4KWV5"/>
<keyword evidence="5" id="KW-0413">Isomerase</keyword>
<dbReference type="GO" id="GO:0016853">
    <property type="term" value="F:isomerase activity"/>
    <property type="evidence" value="ECO:0007669"/>
    <property type="project" value="UniProtKB-KW"/>
</dbReference>
<organism evidence="5 6">
    <name type="scientific">Arthrobacter woluwensis</name>
    <dbReference type="NCBI Taxonomy" id="156980"/>
    <lineage>
        <taxon>Bacteria</taxon>
        <taxon>Bacillati</taxon>
        <taxon>Actinomycetota</taxon>
        <taxon>Actinomycetes</taxon>
        <taxon>Micrococcales</taxon>
        <taxon>Micrococcaceae</taxon>
        <taxon>Arthrobacter</taxon>
    </lineage>
</organism>
<dbReference type="Gene3D" id="1.20.200.10">
    <property type="entry name" value="Fumarase/aspartase (Central domain)"/>
    <property type="match status" value="1"/>
</dbReference>
<dbReference type="PRINTS" id="PR00149">
    <property type="entry name" value="FUMRATELYASE"/>
</dbReference>
<dbReference type="Gene3D" id="1.10.275.10">
    <property type="entry name" value="Fumarase/aspartase (N-terminal domain)"/>
    <property type="match status" value="1"/>
</dbReference>
<keyword evidence="6" id="KW-1185">Reference proteome</keyword>
<dbReference type="Gene3D" id="1.10.40.30">
    <property type="entry name" value="Fumarase/aspartase (C-terminal domain)"/>
    <property type="match status" value="1"/>
</dbReference>
<dbReference type="InterPro" id="IPR008948">
    <property type="entry name" value="L-Aspartase-like"/>
</dbReference>
<dbReference type="SMART" id="SM00998">
    <property type="entry name" value="ADSL_C"/>
    <property type="match status" value="1"/>
</dbReference>
<dbReference type="PANTHER" id="PTHR43172:SF2">
    <property type="entry name" value="ADENYLOSUCCINATE LYASE C-TERMINAL DOMAIN-CONTAINING PROTEIN"/>
    <property type="match status" value="1"/>
</dbReference>
<dbReference type="EMBL" id="FNSN01000003">
    <property type="protein sequence ID" value="SEB62977.1"/>
    <property type="molecule type" value="Genomic_DNA"/>
</dbReference>
<feature type="region of interest" description="Disordered" evidence="3">
    <location>
        <begin position="450"/>
        <end position="474"/>
    </location>
</feature>
<dbReference type="InterPro" id="IPR000362">
    <property type="entry name" value="Fumarate_lyase_fam"/>
</dbReference>
<sequence>MTDFGLLSAVTASPEVEALTGDHAVLTALLDVESTWSAVLEDAGLVPAGAADAVAEAADPDLYDPASLARQAQGGGNPVIPLVTALKARVREIDPAAVKAVHASLTSQDVQDTALMLLAARVRAELLRELSRTTTALARLSEEHADTLCVGRSLGQHALPYTFGLKAAQWLQGLNSAGRRLGEVALPAQFGGAVGTLASATLLTAGSSVSPFALAQDHAARLGLATAHVPWHGDRQPVTVLGDALAGVLDAAGKIAGDVLFLTRPEVAELGEPTGAGRGVSSAMPQKQNPVLSVLLRSAALQGPTFASQLHLAAGLFNDERADGAWHSEWPALRSLLSLSLGAVLTLREMIEGLRVFPDAMRRNLDLTGPLLLSERVKAAVAPLLGDAGQEALQAVVDAALRASPEERADAYAQGLRAAVPAEALSDDALVELLDPAGYLGEAEEIRRRILDSLPDTPDSQDALDTQDEGATRD</sequence>
<evidence type="ECO:0000313" key="5">
    <source>
        <dbReference type="EMBL" id="SEB62977.1"/>
    </source>
</evidence>